<dbReference type="OrthoDB" id="9131041at2"/>
<dbReference type="SFLD" id="SFLDG01129">
    <property type="entry name" value="C1.5:_HAD__Beta-PGM__Phosphata"/>
    <property type="match status" value="1"/>
</dbReference>
<organism evidence="1 2">
    <name type="scientific">Rossellomorea vietnamensis</name>
    <dbReference type="NCBI Taxonomy" id="218284"/>
    <lineage>
        <taxon>Bacteria</taxon>
        <taxon>Bacillati</taxon>
        <taxon>Bacillota</taxon>
        <taxon>Bacilli</taxon>
        <taxon>Bacillales</taxon>
        <taxon>Bacillaceae</taxon>
        <taxon>Rossellomorea</taxon>
    </lineage>
</organism>
<dbReference type="EMBL" id="VTEI01000002">
    <property type="protein sequence ID" value="TYS18569.1"/>
    <property type="molecule type" value="Genomic_DNA"/>
</dbReference>
<dbReference type="NCBIfam" id="TIGR01509">
    <property type="entry name" value="HAD-SF-IA-v3"/>
    <property type="match status" value="1"/>
</dbReference>
<comment type="caution">
    <text evidence="1">The sequence shown here is derived from an EMBL/GenBank/DDBJ whole genome shotgun (WGS) entry which is preliminary data.</text>
</comment>
<gene>
    <name evidence="1" type="ORF">FZC78_03270</name>
</gene>
<keyword evidence="1" id="KW-0378">Hydrolase</keyword>
<dbReference type="PRINTS" id="PR00413">
    <property type="entry name" value="HADHALOGNASE"/>
</dbReference>
<dbReference type="Pfam" id="PF00702">
    <property type="entry name" value="Hydrolase"/>
    <property type="match status" value="1"/>
</dbReference>
<dbReference type="GO" id="GO:0016787">
    <property type="term" value="F:hydrolase activity"/>
    <property type="evidence" value="ECO:0007669"/>
    <property type="project" value="UniProtKB-KW"/>
</dbReference>
<dbReference type="AlphaFoldDB" id="A0A5D4NXJ0"/>
<sequence length="214" mass="24406">MSLINSEVKVVFLDAGGVLFDTPVKGEERIRRLLKGRGYKISDIDKAIQKAKLIKPEFITTWSEEEAYYKTYYGAIAEELKDNSLTEELLFFTHFAGHCELFPEVRGVLEKLSKRYRLGVISNSMPSMDWVFDRLDIRKYFEALVLSAFVKTEKPGGGIFKIALAELEARPEEGIFVDDLLENIQGADREGIKGLYLDRTKEDLQELLEKSGIL</sequence>
<dbReference type="RefSeq" id="WP_148938247.1">
    <property type="nucleotide sequence ID" value="NZ_VTEI01000002.1"/>
</dbReference>
<dbReference type="SUPFAM" id="SSF56784">
    <property type="entry name" value="HAD-like"/>
    <property type="match status" value="1"/>
</dbReference>
<dbReference type="InterPro" id="IPR036412">
    <property type="entry name" value="HAD-like_sf"/>
</dbReference>
<dbReference type="InterPro" id="IPR023214">
    <property type="entry name" value="HAD_sf"/>
</dbReference>
<evidence type="ECO:0000313" key="1">
    <source>
        <dbReference type="EMBL" id="TYS18569.1"/>
    </source>
</evidence>
<dbReference type="PANTHER" id="PTHR43611:SF3">
    <property type="entry name" value="FLAVIN MONONUCLEOTIDE HYDROLASE 1, CHLOROPLATIC"/>
    <property type="match status" value="1"/>
</dbReference>
<accession>A0A5D4NXJ0</accession>
<dbReference type="InterPro" id="IPR006439">
    <property type="entry name" value="HAD-SF_hydro_IA"/>
</dbReference>
<name>A0A5D4NXJ0_9BACI</name>
<dbReference type="Gene3D" id="3.40.50.1000">
    <property type="entry name" value="HAD superfamily/HAD-like"/>
    <property type="match status" value="1"/>
</dbReference>
<evidence type="ECO:0000313" key="2">
    <source>
        <dbReference type="Proteomes" id="UP000322267"/>
    </source>
</evidence>
<proteinExistence type="predicted"/>
<dbReference type="SFLD" id="SFLDS00003">
    <property type="entry name" value="Haloacid_Dehalogenase"/>
    <property type="match status" value="1"/>
</dbReference>
<dbReference type="PANTHER" id="PTHR43611">
    <property type="entry name" value="ALPHA-D-GLUCOSE 1-PHOSPHATE PHOSPHATASE"/>
    <property type="match status" value="1"/>
</dbReference>
<protein>
    <submittedName>
        <fullName evidence="1">HAD-IA family hydrolase</fullName>
    </submittedName>
</protein>
<reference evidence="1 2" key="1">
    <citation type="submission" date="2019-08" db="EMBL/GenBank/DDBJ databases">
        <title>Bacillus genomes from the desert of Cuatro Cienegas, Coahuila.</title>
        <authorList>
            <person name="Olmedo-Alvarez G."/>
        </authorList>
    </citation>
    <scope>NUCLEOTIDE SEQUENCE [LARGE SCALE GENOMIC DNA]</scope>
    <source>
        <strain evidence="1 2">CH34_1T</strain>
    </source>
</reference>
<dbReference type="Proteomes" id="UP000322267">
    <property type="component" value="Unassembled WGS sequence"/>
</dbReference>